<sequence>MRIEVLLYLKTRPGESPVWDVEQLRLWWVDSLNGDLFACHAQGG</sequence>
<reference evidence="1" key="1">
    <citation type="journal article" date="2018" name="Genome Biol.">
        <title>SKESA: strategic k-mer extension for scrupulous assemblies.</title>
        <authorList>
            <person name="Souvorov A."/>
            <person name="Agarwala R."/>
            <person name="Lipman D.J."/>
        </authorList>
    </citation>
    <scope>NUCLEOTIDE SEQUENCE</scope>
    <source>
        <strain evidence="1">MA.CK_95/00012903</strain>
    </source>
</reference>
<name>A0A742RM42_SALER</name>
<reference evidence="1" key="2">
    <citation type="submission" date="2020-02" db="EMBL/GenBank/DDBJ databases">
        <authorList>
            <consortium name="NCBI Pathogen Detection Project"/>
        </authorList>
    </citation>
    <scope>NUCLEOTIDE SEQUENCE</scope>
    <source>
        <strain evidence="1">MA.CK_95/00012903</strain>
    </source>
</reference>
<organism evidence="1">
    <name type="scientific">Salmonella enterica</name>
    <name type="common">Salmonella choleraesuis</name>
    <dbReference type="NCBI Taxonomy" id="28901"/>
    <lineage>
        <taxon>Bacteria</taxon>
        <taxon>Pseudomonadati</taxon>
        <taxon>Pseudomonadota</taxon>
        <taxon>Gammaproteobacteria</taxon>
        <taxon>Enterobacterales</taxon>
        <taxon>Enterobacteriaceae</taxon>
        <taxon>Salmonella</taxon>
    </lineage>
</organism>
<dbReference type="AlphaFoldDB" id="A0A742RM42"/>
<accession>A0A742RM42</accession>
<dbReference type="EMBL" id="DAAUMU010000111">
    <property type="protein sequence ID" value="HAF1421034.1"/>
    <property type="molecule type" value="Genomic_DNA"/>
</dbReference>
<gene>
    <name evidence="1" type="ORF">G9B68_005597</name>
</gene>
<dbReference type="Gene3D" id="2.120.10.30">
    <property type="entry name" value="TolB, C-terminal domain"/>
    <property type="match status" value="1"/>
</dbReference>
<feature type="non-terminal residue" evidence="1">
    <location>
        <position position="44"/>
    </location>
</feature>
<comment type="caution">
    <text evidence="1">The sequence shown here is derived from an EMBL/GenBank/DDBJ whole genome shotgun (WGS) entry which is preliminary data.</text>
</comment>
<dbReference type="InterPro" id="IPR011042">
    <property type="entry name" value="6-blade_b-propeller_TolB-like"/>
</dbReference>
<proteinExistence type="predicted"/>
<protein>
    <submittedName>
        <fullName evidence="1">SMP-30/gluconolactonase/LRE family protein</fullName>
    </submittedName>
</protein>
<evidence type="ECO:0000313" key="1">
    <source>
        <dbReference type="EMBL" id="HAF1421034.1"/>
    </source>
</evidence>